<comment type="caution">
    <text evidence="1">The sequence shown here is derived from an EMBL/GenBank/DDBJ whole genome shotgun (WGS) entry which is preliminary data.</text>
</comment>
<gene>
    <name evidence="1" type="ORF">GFD30_03350</name>
</gene>
<sequence length="98" mass="10394">MPNHPGHPIETPLQQQVPMTGLPDGMWLARVPGPGVRGEAALVRAAIEGEDDLRFAIMLARKILVAWPIGGNLGGTDANDNVTFALPMYSLATGPAWP</sequence>
<dbReference type="RefSeq" id="WP_153023819.1">
    <property type="nucleotide sequence ID" value="NZ_WIAO01000003.1"/>
</dbReference>
<accession>A0A6L5G4R1</accession>
<evidence type="ECO:0000313" key="1">
    <source>
        <dbReference type="EMBL" id="MQM24619.1"/>
    </source>
</evidence>
<dbReference type="EMBL" id="WIAO01000003">
    <property type="protein sequence ID" value="MQM24619.1"/>
    <property type="molecule type" value="Genomic_DNA"/>
</dbReference>
<reference evidence="1 2" key="1">
    <citation type="submission" date="2019-10" db="EMBL/GenBank/DDBJ databases">
        <title>Glycomyces albidus sp. nov., a novel actinomycete isolated from rhizosphere soil of wheat (Triticum aestivum L.).</title>
        <authorList>
            <person name="Qian L."/>
        </authorList>
    </citation>
    <scope>NUCLEOTIDE SEQUENCE [LARGE SCALE GENOMIC DNA]</scope>
    <source>
        <strain evidence="1 2">NEAU-7082</strain>
    </source>
</reference>
<keyword evidence="2" id="KW-1185">Reference proteome</keyword>
<evidence type="ECO:0000313" key="2">
    <source>
        <dbReference type="Proteomes" id="UP000477750"/>
    </source>
</evidence>
<dbReference type="AlphaFoldDB" id="A0A6L5G4R1"/>
<protein>
    <submittedName>
        <fullName evidence="1">Uncharacterized protein</fullName>
    </submittedName>
</protein>
<name>A0A6L5G4R1_9ACTN</name>
<proteinExistence type="predicted"/>
<organism evidence="1 2">
    <name type="scientific">Glycomyces albidus</name>
    <dbReference type="NCBI Taxonomy" id="2656774"/>
    <lineage>
        <taxon>Bacteria</taxon>
        <taxon>Bacillati</taxon>
        <taxon>Actinomycetota</taxon>
        <taxon>Actinomycetes</taxon>
        <taxon>Glycomycetales</taxon>
        <taxon>Glycomycetaceae</taxon>
        <taxon>Glycomyces</taxon>
    </lineage>
</organism>
<dbReference type="Proteomes" id="UP000477750">
    <property type="component" value="Unassembled WGS sequence"/>
</dbReference>